<dbReference type="PANTHER" id="PTHR20917">
    <property type="entry name" value="PNAS-RELATED"/>
    <property type="match status" value="1"/>
</dbReference>
<feature type="transmembrane region" description="Helical" evidence="15">
    <location>
        <begin position="100"/>
        <end position="125"/>
    </location>
</feature>
<keyword evidence="13" id="KW-0407">Ion channel</keyword>
<evidence type="ECO:0000313" key="17">
    <source>
        <dbReference type="Proteomes" id="UP000008553"/>
    </source>
</evidence>
<comment type="subcellular location">
    <subcellularLocation>
        <location evidence="1">Endoplasmic reticulum membrane</location>
        <topology evidence="1">Multi-pass membrane protein</topology>
    </subcellularLocation>
</comment>
<dbReference type="EMBL" id="AABL01000262">
    <property type="protein sequence ID" value="EAA19662.1"/>
    <property type="molecule type" value="Genomic_DNA"/>
</dbReference>
<dbReference type="InParanoid" id="Q7RQW5"/>
<keyword evidence="8 14" id="KW-0106">Calcium</keyword>
<dbReference type="SMART" id="SM01415">
    <property type="entry name" value="DUF106"/>
    <property type="match status" value="1"/>
</dbReference>
<protein>
    <recommendedName>
        <fullName evidence="14">Calcium load-activated calcium channel</fullName>
        <shortName evidence="14">CLAC channel</shortName>
    </recommendedName>
</protein>
<dbReference type="GO" id="GO:0032469">
    <property type="term" value="P:endoplasmic reticulum calcium ion homeostasis"/>
    <property type="evidence" value="ECO:0007669"/>
    <property type="project" value="UniProtKB-UniRule"/>
</dbReference>
<dbReference type="PaxDb" id="73239-Q7RQW5"/>
<evidence type="ECO:0000256" key="8">
    <source>
        <dbReference type="ARBA" id="ARBA00022837"/>
    </source>
</evidence>
<evidence type="ECO:0000256" key="5">
    <source>
        <dbReference type="ARBA" id="ARBA00022673"/>
    </source>
</evidence>
<dbReference type="PANTHER" id="PTHR20917:SF0">
    <property type="entry name" value="CALCIUM LOAD-ACTIVATED CALCIUM CHANNEL"/>
    <property type="match status" value="1"/>
</dbReference>
<sequence length="218" mass="24735">MDDIIINKTDIFIVIGIAVACGIFSEFLSWIFVYRNEKFITLNEELKSLYEQVQKEKEDGLLSKISVNNNKKKAKKKVTAEEIYTEKTKAMTALKTKSNIITGLIFLSIMPLLFSLFEGLTIAILPFRPIFPFTLITQTGLQGKNIYHCSSTFIYTLILMLTRQNIQKFFGYAPPSGMFGDFKVPEDDADCDSSICASPCVCVTKQYPYMSMVCYLII</sequence>
<keyword evidence="11 14" id="KW-0406">Ion transport</keyword>
<accession>Q7RQW5</accession>
<organism evidence="16 17">
    <name type="scientific">Plasmodium yoelii yoelii</name>
    <dbReference type="NCBI Taxonomy" id="73239"/>
    <lineage>
        <taxon>Eukaryota</taxon>
        <taxon>Sar</taxon>
        <taxon>Alveolata</taxon>
        <taxon>Apicomplexa</taxon>
        <taxon>Aconoidasida</taxon>
        <taxon>Haemosporida</taxon>
        <taxon>Plasmodiidae</taxon>
        <taxon>Plasmodium</taxon>
        <taxon>Plasmodium (Vinckeia)</taxon>
    </lineage>
</organism>
<evidence type="ECO:0000256" key="11">
    <source>
        <dbReference type="ARBA" id="ARBA00023065"/>
    </source>
</evidence>
<keyword evidence="10" id="KW-0175">Coiled coil</keyword>
<dbReference type="FunCoup" id="Q7RQW5">
    <property type="interactions" value="133"/>
</dbReference>
<comment type="similarity">
    <text evidence="2 14">Belongs to the TMCO1 family.</text>
</comment>
<keyword evidence="9 15" id="KW-1133">Transmembrane helix</keyword>
<evidence type="ECO:0000256" key="4">
    <source>
        <dbReference type="ARBA" id="ARBA00022568"/>
    </source>
</evidence>
<keyword evidence="17" id="KW-1185">Reference proteome</keyword>
<evidence type="ECO:0000256" key="7">
    <source>
        <dbReference type="ARBA" id="ARBA00022824"/>
    </source>
</evidence>
<evidence type="ECO:0000256" key="3">
    <source>
        <dbReference type="ARBA" id="ARBA00022448"/>
    </source>
</evidence>
<dbReference type="InterPro" id="IPR002809">
    <property type="entry name" value="EMC3/TMCO1"/>
</dbReference>
<evidence type="ECO:0000256" key="12">
    <source>
        <dbReference type="ARBA" id="ARBA00023136"/>
    </source>
</evidence>
<dbReference type="STRING" id="73239.Q7RQW5"/>
<evidence type="ECO:0000256" key="9">
    <source>
        <dbReference type="ARBA" id="ARBA00022989"/>
    </source>
</evidence>
<reference evidence="16 17" key="1">
    <citation type="journal article" date="2002" name="Nature">
        <title>Genome sequence and comparative analysis of the model rodent malaria parasite Plasmodium yoelii yoelii.</title>
        <authorList>
            <person name="Carlton J.M."/>
            <person name="Angiuoli S.V."/>
            <person name="Suh B.B."/>
            <person name="Kooij T.W."/>
            <person name="Pertea M."/>
            <person name="Silva J.C."/>
            <person name="Ermolaeva M.D."/>
            <person name="Allen J.E."/>
            <person name="Selengut J.D."/>
            <person name="Koo H.L."/>
            <person name="Peterson J.D."/>
            <person name="Pop M."/>
            <person name="Kosack D.S."/>
            <person name="Shumway M.F."/>
            <person name="Bidwell S.L."/>
            <person name="Shallom S.J."/>
            <person name="van Aken S.E."/>
            <person name="Riedmuller S.B."/>
            <person name="Feldblyum T.V."/>
            <person name="Cho J.K."/>
            <person name="Quackenbush J."/>
            <person name="Sedegah M."/>
            <person name="Shoaibi A."/>
            <person name="Cummings L.M."/>
            <person name="Florens L."/>
            <person name="Yates J.R."/>
            <person name="Raine J.D."/>
            <person name="Sinden R.E."/>
            <person name="Harris M.A."/>
            <person name="Cunningham D.A."/>
            <person name="Preiser P.R."/>
            <person name="Bergman L.W."/>
            <person name="Vaidya A.B."/>
            <person name="van Lin L.H."/>
            <person name="Janse C.J."/>
            <person name="Waters A.P."/>
            <person name="Smith H.O."/>
            <person name="White O.R."/>
            <person name="Salzberg S.L."/>
            <person name="Venter J.C."/>
            <person name="Fraser C.M."/>
            <person name="Hoffman S.L."/>
            <person name="Gardner M.J."/>
            <person name="Carucci D.J."/>
        </authorList>
    </citation>
    <scope>NUCLEOTIDE SEQUENCE [LARGE SCALE GENOMIC DNA]</scope>
    <source>
        <strain evidence="16 17">17XNL</strain>
    </source>
</reference>
<comment type="function">
    <text evidence="14">Calcium-selective channel required to prevent calcium stores from overfilling.</text>
</comment>
<evidence type="ECO:0000256" key="2">
    <source>
        <dbReference type="ARBA" id="ARBA00006537"/>
    </source>
</evidence>
<evidence type="ECO:0000256" key="6">
    <source>
        <dbReference type="ARBA" id="ARBA00022692"/>
    </source>
</evidence>
<dbReference type="GO" id="GO:0005789">
    <property type="term" value="C:endoplasmic reticulum membrane"/>
    <property type="evidence" value="ECO:0007669"/>
    <property type="project" value="UniProtKB-SubCell"/>
</dbReference>
<keyword evidence="6 15" id="KW-0812">Transmembrane</keyword>
<dbReference type="Pfam" id="PF01956">
    <property type="entry name" value="EMC3_TMCO1"/>
    <property type="match status" value="1"/>
</dbReference>
<keyword evidence="4" id="KW-0109">Calcium transport</keyword>
<comment type="caution">
    <text evidence="16">The sequence shown here is derived from an EMBL/GenBank/DDBJ whole genome shotgun (WGS) entry which is preliminary data.</text>
</comment>
<dbReference type="KEGG" id="pyo:PY17X_1139700"/>
<dbReference type="InterPro" id="IPR008559">
    <property type="entry name" value="TMCO1"/>
</dbReference>
<gene>
    <name evidence="16" type="ORF">PY00975</name>
</gene>
<dbReference type="Proteomes" id="UP000008553">
    <property type="component" value="Unassembled WGS sequence"/>
</dbReference>
<feature type="transmembrane region" description="Helical" evidence="15">
    <location>
        <begin position="12"/>
        <end position="33"/>
    </location>
</feature>
<proteinExistence type="inferred from homology"/>
<evidence type="ECO:0000313" key="16">
    <source>
        <dbReference type="EMBL" id="EAA19662.1"/>
    </source>
</evidence>
<keyword evidence="3 14" id="KW-0813">Transport</keyword>
<evidence type="ECO:0000256" key="14">
    <source>
        <dbReference type="PIRNR" id="PIRNR023322"/>
    </source>
</evidence>
<keyword evidence="5 14" id="KW-0107">Calcium channel</keyword>
<dbReference type="GO" id="GO:0005262">
    <property type="term" value="F:calcium channel activity"/>
    <property type="evidence" value="ECO:0007669"/>
    <property type="project" value="UniProtKB-UniRule"/>
</dbReference>
<evidence type="ECO:0000256" key="1">
    <source>
        <dbReference type="ARBA" id="ARBA00004477"/>
    </source>
</evidence>
<dbReference type="PIRSF" id="PIRSF023322">
    <property type="entry name" value="DUF841_euk"/>
    <property type="match status" value="1"/>
</dbReference>
<keyword evidence="7 14" id="KW-0256">Endoplasmic reticulum</keyword>
<dbReference type="AlphaFoldDB" id="Q7RQW5"/>
<keyword evidence="12 14" id="KW-0472">Membrane</keyword>
<evidence type="ECO:0000256" key="13">
    <source>
        <dbReference type="ARBA" id="ARBA00023303"/>
    </source>
</evidence>
<evidence type="ECO:0000256" key="15">
    <source>
        <dbReference type="SAM" id="Phobius"/>
    </source>
</evidence>
<name>Q7RQW5_PLAYO</name>
<evidence type="ECO:0000256" key="10">
    <source>
        <dbReference type="ARBA" id="ARBA00023054"/>
    </source>
</evidence>